<dbReference type="GO" id="GO:0019285">
    <property type="term" value="P:glycine betaine biosynthetic process from choline"/>
    <property type="evidence" value="ECO:0007669"/>
    <property type="project" value="TreeGrafter"/>
</dbReference>
<evidence type="ECO:0000256" key="2">
    <source>
        <dbReference type="ARBA" id="ARBA00010790"/>
    </source>
</evidence>
<comment type="caution">
    <text evidence="9">The sequence shown here is derived from an EMBL/GenBank/DDBJ whole genome shotgun (WGS) entry which is preliminary data.</text>
</comment>
<dbReference type="GO" id="GO:0016020">
    <property type="term" value="C:membrane"/>
    <property type="evidence" value="ECO:0007669"/>
    <property type="project" value="TreeGrafter"/>
</dbReference>
<evidence type="ECO:0000256" key="5">
    <source>
        <dbReference type="PIRSR" id="PIRSR000137-2"/>
    </source>
</evidence>
<evidence type="ECO:0000313" key="9">
    <source>
        <dbReference type="EMBL" id="KCZ58283.1"/>
    </source>
</evidence>
<dbReference type="PIRSF" id="PIRSF000137">
    <property type="entry name" value="Alcohol_oxidase"/>
    <property type="match status" value="1"/>
</dbReference>
<evidence type="ECO:0000256" key="6">
    <source>
        <dbReference type="RuleBase" id="RU003968"/>
    </source>
</evidence>
<keyword evidence="4 5" id="KW-0274">FAD</keyword>
<dbReference type="GO" id="GO:0008812">
    <property type="term" value="F:choline dehydrogenase activity"/>
    <property type="evidence" value="ECO:0007669"/>
    <property type="project" value="TreeGrafter"/>
</dbReference>
<feature type="binding site" evidence="5">
    <location>
        <begin position="93"/>
        <end position="96"/>
    </location>
    <ligand>
        <name>FAD</name>
        <dbReference type="ChEBI" id="CHEBI:57692"/>
    </ligand>
</feature>
<dbReference type="PANTHER" id="PTHR11552:SF147">
    <property type="entry name" value="CHOLINE DEHYDROGENASE, MITOCHONDRIAL"/>
    <property type="match status" value="1"/>
</dbReference>
<feature type="domain" description="Glucose-methanol-choline oxidoreductase N-terminal" evidence="8">
    <location>
        <begin position="258"/>
        <end position="272"/>
    </location>
</feature>
<accession>A0A059DXT2</accession>
<dbReference type="AlphaFoldDB" id="A0A059DXT2"/>
<name>A0A059DXT2_9PROT</name>
<dbReference type="PROSITE" id="PS00624">
    <property type="entry name" value="GMC_OXRED_2"/>
    <property type="match status" value="1"/>
</dbReference>
<comment type="cofactor">
    <cofactor evidence="1 5">
        <name>FAD</name>
        <dbReference type="ChEBI" id="CHEBI:57692"/>
    </cofactor>
</comment>
<dbReference type="PROSITE" id="PS00623">
    <property type="entry name" value="GMC_OXRED_1"/>
    <property type="match status" value="1"/>
</dbReference>
<feature type="binding site" evidence="5">
    <location>
        <position position="221"/>
    </location>
    <ligand>
        <name>FAD</name>
        <dbReference type="ChEBI" id="CHEBI:57692"/>
    </ligand>
</feature>
<organism evidence="9 10">
    <name type="scientific">Hyphomonas atlantica</name>
    <dbReference type="NCBI Taxonomy" id="1280948"/>
    <lineage>
        <taxon>Bacteria</taxon>
        <taxon>Pseudomonadati</taxon>
        <taxon>Pseudomonadota</taxon>
        <taxon>Alphaproteobacteria</taxon>
        <taxon>Hyphomonadales</taxon>
        <taxon>Hyphomonadaceae</taxon>
        <taxon>Hyphomonas</taxon>
    </lineage>
</organism>
<gene>
    <name evidence="9" type="ORF">HY36_10515</name>
</gene>
<evidence type="ECO:0000256" key="3">
    <source>
        <dbReference type="ARBA" id="ARBA00022630"/>
    </source>
</evidence>
<dbReference type="Gene3D" id="3.30.560.10">
    <property type="entry name" value="Glucose Oxidase, domain 3"/>
    <property type="match status" value="1"/>
</dbReference>
<evidence type="ECO:0000259" key="8">
    <source>
        <dbReference type="PROSITE" id="PS00624"/>
    </source>
</evidence>
<keyword evidence="10" id="KW-1185">Reference proteome</keyword>
<dbReference type="SUPFAM" id="SSF54373">
    <property type="entry name" value="FAD-linked reductases, C-terminal domain"/>
    <property type="match status" value="1"/>
</dbReference>
<dbReference type="InterPro" id="IPR007867">
    <property type="entry name" value="GMC_OxRtase_C"/>
</dbReference>
<dbReference type="SUPFAM" id="SSF51905">
    <property type="entry name" value="FAD/NAD(P)-binding domain"/>
    <property type="match status" value="1"/>
</dbReference>
<evidence type="ECO:0000256" key="1">
    <source>
        <dbReference type="ARBA" id="ARBA00001974"/>
    </source>
</evidence>
<evidence type="ECO:0000313" key="10">
    <source>
        <dbReference type="Proteomes" id="UP000024547"/>
    </source>
</evidence>
<dbReference type="PATRIC" id="fig|1280948.3.peg.3231"/>
<dbReference type="Pfam" id="PF00732">
    <property type="entry name" value="GMC_oxred_N"/>
    <property type="match status" value="1"/>
</dbReference>
<evidence type="ECO:0000256" key="4">
    <source>
        <dbReference type="ARBA" id="ARBA00022827"/>
    </source>
</evidence>
<dbReference type="InterPro" id="IPR000172">
    <property type="entry name" value="GMC_OxRdtase_N"/>
</dbReference>
<protein>
    <submittedName>
        <fullName evidence="9">Choline dehydrogenase</fullName>
    </submittedName>
</protein>
<dbReference type="STRING" id="1280948.HY36_10515"/>
<keyword evidence="3 6" id="KW-0285">Flavoprotein</keyword>
<dbReference type="NCBIfam" id="NF002550">
    <property type="entry name" value="PRK02106.1"/>
    <property type="match status" value="1"/>
</dbReference>
<feature type="domain" description="Glucose-methanol-choline oxidoreductase N-terminal" evidence="7">
    <location>
        <begin position="83"/>
        <end position="106"/>
    </location>
</feature>
<evidence type="ECO:0000259" key="7">
    <source>
        <dbReference type="PROSITE" id="PS00623"/>
    </source>
</evidence>
<comment type="similarity">
    <text evidence="2 6">Belongs to the GMC oxidoreductase family.</text>
</comment>
<dbReference type="Proteomes" id="UP000024547">
    <property type="component" value="Unassembled WGS sequence"/>
</dbReference>
<dbReference type="InterPro" id="IPR012132">
    <property type="entry name" value="GMC_OxRdtase"/>
</dbReference>
<dbReference type="Gene3D" id="3.50.50.60">
    <property type="entry name" value="FAD/NAD(P)-binding domain"/>
    <property type="match status" value="1"/>
</dbReference>
<dbReference type="EMBL" id="AWFH01000061">
    <property type="protein sequence ID" value="KCZ58283.1"/>
    <property type="molecule type" value="Genomic_DNA"/>
</dbReference>
<dbReference type="eggNOG" id="COG2303">
    <property type="taxonomic scope" value="Bacteria"/>
</dbReference>
<sequence length="546" mass="59482">MLETYDYIIVGAGSAGCTLANRLSEDPRIKVCLIEAGKKDNNLMVRMPAGVGNLIKAEGDFNWGFWTEPQKHMNGRKLWWPRGKGWGGSSSINGMVYIRGHARDYDQWAQMGLRGWSFADVLPYFKKSEGYEGGDNDFHGGTGPLKVSESPLSSPVYRAFLQAGEQAGYKSTKDFNGADQEGFGRYQRTIHKGERWSASYGYLRPIVGVRDNLTVISTGMVTRVLIENGRATGVEVVEGKGRLTQEIHASGEVIVCAGAVQSPQLLQLSGIGNPDHLGRFDIQTKVKSPNVGQNLQDHLDVTVIHEMTQPISAYSMQKGIKKLGVGIQYLVNQTGAGADNHLQAGAFLKSREGLEMPDLQLHFVNAIMMDHAKHQANKDGYTVHSCQLRPESRGTVCLASADPFAHPAIDPNYLEAEEDRRAMRESVKMIRDICGQNALQPFTGAEMMPGESVKTDEEIDAFIRRCGETIYHPIGTVAMGANEDSPVDGELRVRGVDGLRVVDASVIPTLIGGNTNAPTIMIAEKAADMILGKPPLEAEAPETVAA</sequence>
<dbReference type="InterPro" id="IPR036188">
    <property type="entry name" value="FAD/NAD-bd_sf"/>
</dbReference>
<dbReference type="Pfam" id="PF05199">
    <property type="entry name" value="GMC_oxred_C"/>
    <property type="match status" value="1"/>
</dbReference>
<reference evidence="9 10" key="1">
    <citation type="journal article" date="2014" name="Antonie Van Leeuwenhoek">
        <title>Hyphomonas beringensis sp. nov. and Hyphomonas chukchiensis sp. nov., isolated from surface seawater of the Bering Sea and Chukchi Sea.</title>
        <authorList>
            <person name="Li C."/>
            <person name="Lai Q."/>
            <person name="Li G."/>
            <person name="Dong C."/>
            <person name="Wang J."/>
            <person name="Liao Y."/>
            <person name="Shao Z."/>
        </authorList>
    </citation>
    <scope>NUCLEOTIDE SEQUENCE [LARGE SCALE GENOMIC DNA]</scope>
    <source>
        <strain evidence="9 10">22II1-22F38</strain>
    </source>
</reference>
<proteinExistence type="inferred from homology"/>
<dbReference type="PANTHER" id="PTHR11552">
    <property type="entry name" value="GLUCOSE-METHANOL-CHOLINE GMC OXIDOREDUCTASE"/>
    <property type="match status" value="1"/>
</dbReference>
<dbReference type="GO" id="GO:0050660">
    <property type="term" value="F:flavin adenine dinucleotide binding"/>
    <property type="evidence" value="ECO:0007669"/>
    <property type="project" value="InterPro"/>
</dbReference>